<gene>
    <name evidence="3" type="ORF">TRSC58_04326</name>
</gene>
<dbReference type="SUPFAM" id="SSF56601">
    <property type="entry name" value="beta-lactamase/transpeptidase-like"/>
    <property type="match status" value="1"/>
</dbReference>
<dbReference type="OrthoDB" id="264641at2759"/>
<sequence>MGRGSGETGTCAGGGVRATVQAHTHMSRHVCPAPRRSSGSRRVSFSSPRPLLWLLCAVAAVCFFPALALADLTQIAAYFDAIRKADAGIFAGAVVTWDKNGIDAGATMALGSRAVVGKTIPMTPATSFRTNALSELFVDMAVANLESTNVLPFLRKQTIPPEFLPPPYNTTAFQNPLFPAALVSLDTLLLHTSSLTEAGFGSGAAQTPATVVENTAFVESVFSKAQNGGLWGTVEPGLGSSYCHSRLNTALVTYILDKVLAARNPPISVATFIQNTFISPMGLSETFLLDHEGNVSAPAYPSGSAVSLAGRAVQDVAADGRGVSPSVTIHAAYTADYMYYTTTIDLAKLAYELFLGGHYTVVGEALKAGAVPIDGGKGAEPGVVSRSLGVYGFDPALLCEKVQMNRTCDFGDEVQLYGWAVTGDRNQVALLCREDKCVAAEVSYFKTNTFSASYGLELAMTPFIQSEGSNLPQGGQLHALYVFIGVMATIIVVVIASYTVDYMAQRAPATASIPMNKSNTAPLPTDGSGPGYTSVPPREQTSYATLGISSPVRRLDMYE</sequence>
<evidence type="ECO:0000313" key="3">
    <source>
        <dbReference type="EMBL" id="ESL07979.1"/>
    </source>
</evidence>
<protein>
    <recommendedName>
        <fullName evidence="5">Beta-lactamase-related domain-containing protein</fullName>
    </recommendedName>
</protein>
<reference evidence="3 4" key="1">
    <citation type="submission" date="2013-07" db="EMBL/GenBank/DDBJ databases">
        <authorList>
            <person name="Stoco P.H."/>
            <person name="Wagner G."/>
            <person name="Gerber A."/>
            <person name="Zaha A."/>
            <person name="Thompson C."/>
            <person name="Bartholomeu D.C."/>
            <person name="Luckemeyer D.D."/>
            <person name="Bahia D."/>
            <person name="Loreto E."/>
            <person name="Prestes E.B."/>
            <person name="Lima F.M."/>
            <person name="Rodrigues-Luiz G."/>
            <person name="Vallejo G.A."/>
            <person name="Filho J.F."/>
            <person name="Monteiro K.M."/>
            <person name="Tyler K.M."/>
            <person name="de Almeida L.G."/>
            <person name="Ortiz M.F."/>
            <person name="Siervo M.A."/>
            <person name="de Moraes M.H."/>
            <person name="Cunha O.L."/>
            <person name="Mendonca-Neto R."/>
            <person name="Silva R."/>
            <person name="Teixeira S.M."/>
            <person name="Murta S.M."/>
            <person name="Sincero T.C."/>
            <person name="Mendes T.A."/>
            <person name="Urmenyi T.P."/>
            <person name="Silva V.G."/>
            <person name="da Rocha W.D."/>
            <person name="Andersson B."/>
            <person name="Romanha A.J."/>
            <person name="Steindel M."/>
            <person name="de Vasconcelos A.T."/>
            <person name="Grisard E.C."/>
        </authorList>
    </citation>
    <scope>NUCLEOTIDE SEQUENCE [LARGE SCALE GENOMIC DNA]</scope>
    <source>
        <strain evidence="3 4">SC58</strain>
    </source>
</reference>
<keyword evidence="4" id="KW-1185">Reference proteome</keyword>
<keyword evidence="2" id="KW-0812">Transmembrane</keyword>
<dbReference type="Proteomes" id="UP000031737">
    <property type="component" value="Unassembled WGS sequence"/>
</dbReference>
<dbReference type="InterPro" id="IPR012338">
    <property type="entry name" value="Beta-lactam/transpept-like"/>
</dbReference>
<dbReference type="VEuPathDB" id="TriTrypDB:TRSC58_04326"/>
<feature type="compositionally biased region" description="Low complexity" evidence="1">
    <location>
        <begin position="32"/>
        <end position="45"/>
    </location>
</feature>
<feature type="transmembrane region" description="Helical" evidence="2">
    <location>
        <begin position="51"/>
        <end position="70"/>
    </location>
</feature>
<name>A0A061IZ77_TRYRA</name>
<organism evidence="3 4">
    <name type="scientific">Trypanosoma rangeli SC58</name>
    <dbReference type="NCBI Taxonomy" id="429131"/>
    <lineage>
        <taxon>Eukaryota</taxon>
        <taxon>Discoba</taxon>
        <taxon>Euglenozoa</taxon>
        <taxon>Kinetoplastea</taxon>
        <taxon>Metakinetoplastina</taxon>
        <taxon>Trypanosomatida</taxon>
        <taxon>Trypanosomatidae</taxon>
        <taxon>Trypanosoma</taxon>
        <taxon>Herpetosoma</taxon>
    </lineage>
</organism>
<evidence type="ECO:0000256" key="2">
    <source>
        <dbReference type="SAM" id="Phobius"/>
    </source>
</evidence>
<accession>A0A061IZ77</accession>
<keyword evidence="2" id="KW-0472">Membrane</keyword>
<comment type="caution">
    <text evidence="3">The sequence shown here is derived from an EMBL/GenBank/DDBJ whole genome shotgun (WGS) entry which is preliminary data.</text>
</comment>
<dbReference type="AlphaFoldDB" id="A0A061IZ77"/>
<dbReference type="Gene3D" id="3.40.710.10">
    <property type="entry name" value="DD-peptidase/beta-lactamase superfamily"/>
    <property type="match status" value="1"/>
</dbReference>
<proteinExistence type="predicted"/>
<feature type="transmembrane region" description="Helical" evidence="2">
    <location>
        <begin position="479"/>
        <end position="500"/>
    </location>
</feature>
<feature type="region of interest" description="Disordered" evidence="1">
    <location>
        <begin position="25"/>
        <end position="45"/>
    </location>
</feature>
<feature type="region of interest" description="Disordered" evidence="1">
    <location>
        <begin position="514"/>
        <end position="540"/>
    </location>
</feature>
<evidence type="ECO:0000256" key="1">
    <source>
        <dbReference type="SAM" id="MobiDB-lite"/>
    </source>
</evidence>
<dbReference type="EMBL" id="AUPL01004326">
    <property type="protein sequence ID" value="ESL07979.1"/>
    <property type="molecule type" value="Genomic_DNA"/>
</dbReference>
<keyword evidence="2" id="KW-1133">Transmembrane helix</keyword>
<evidence type="ECO:0008006" key="5">
    <source>
        <dbReference type="Google" id="ProtNLM"/>
    </source>
</evidence>
<evidence type="ECO:0000313" key="4">
    <source>
        <dbReference type="Proteomes" id="UP000031737"/>
    </source>
</evidence>